<dbReference type="OrthoDB" id="9786494at2"/>
<evidence type="ECO:0000313" key="11">
    <source>
        <dbReference type="EMBL" id="AXI01980.1"/>
    </source>
</evidence>
<keyword evidence="7" id="KW-0274">FAD</keyword>
<organism evidence="11 12">
    <name type="scientific">Aquirhabdus parva</name>
    <dbReference type="NCBI Taxonomy" id="2283318"/>
    <lineage>
        <taxon>Bacteria</taxon>
        <taxon>Pseudomonadati</taxon>
        <taxon>Pseudomonadota</taxon>
        <taxon>Gammaproteobacteria</taxon>
        <taxon>Moraxellales</taxon>
        <taxon>Moraxellaceae</taxon>
        <taxon>Aquirhabdus</taxon>
    </lineage>
</organism>
<dbReference type="PANTHER" id="PTHR13847:SF283">
    <property type="entry name" value="TRNA 5-METHYLAMINOMETHYL-2-THIOURIDINE BIOSYNTHESIS BIFUNCTIONAL PROTEIN MNMC"/>
    <property type="match status" value="1"/>
</dbReference>
<protein>
    <submittedName>
        <fullName evidence="11">FAD-dependent oxidoreductase</fullName>
    </submittedName>
</protein>
<dbReference type="Gene3D" id="3.50.50.60">
    <property type="entry name" value="FAD/NAD(P)-binding domain"/>
    <property type="match status" value="1"/>
</dbReference>
<name>A0A345P3X1_9GAMM</name>
<keyword evidence="4" id="KW-0808">Transferase</keyword>
<evidence type="ECO:0000256" key="7">
    <source>
        <dbReference type="ARBA" id="ARBA00022827"/>
    </source>
</evidence>
<evidence type="ECO:0000256" key="1">
    <source>
        <dbReference type="ARBA" id="ARBA00022490"/>
    </source>
</evidence>
<keyword evidence="9" id="KW-0511">Multifunctional enzyme</keyword>
<accession>A0A345P3X1</accession>
<dbReference type="InterPro" id="IPR036188">
    <property type="entry name" value="FAD/NAD-bd_sf"/>
</dbReference>
<dbReference type="InterPro" id="IPR017610">
    <property type="entry name" value="tRNA_S-uridine_synth_MnmC_C"/>
</dbReference>
<dbReference type="SUPFAM" id="SSF51905">
    <property type="entry name" value="FAD/NAD(P)-binding domain"/>
    <property type="match status" value="1"/>
</dbReference>
<dbReference type="Proteomes" id="UP000253940">
    <property type="component" value="Chromosome"/>
</dbReference>
<dbReference type="EMBL" id="CP031222">
    <property type="protein sequence ID" value="AXI01980.1"/>
    <property type="molecule type" value="Genomic_DNA"/>
</dbReference>
<dbReference type="InterPro" id="IPR029063">
    <property type="entry name" value="SAM-dependent_MTases_sf"/>
</dbReference>
<keyword evidence="2" id="KW-0489">Methyltransferase</keyword>
<dbReference type="Pfam" id="PF01266">
    <property type="entry name" value="DAO"/>
    <property type="match status" value="1"/>
</dbReference>
<keyword evidence="1" id="KW-0963">Cytoplasm</keyword>
<evidence type="ECO:0000256" key="4">
    <source>
        <dbReference type="ARBA" id="ARBA00022679"/>
    </source>
</evidence>
<keyword evidence="6" id="KW-0819">tRNA processing</keyword>
<sequence>MTVLNEYLLSQHHISEQELGTQLSKLHSYQCLTLGKSPFDSGMVCLRLWKLWQHVRPNNFSRLHIIATAKEPLSQQQIQEVLAEHPEYDDLAQQLLAQYPPAISGIHRLIYPSERLTVDLCFGDAVDDLMVGQPPIINPEPVKSESLSFAVIGAGIAGLSIADAFTRRGYAITLIEQDEPLAGASGNPKALLLSKLPKLERVSNNLQTLGALSTARWWSYWAPNVVTHSGALLEASAEDLEKIKNYPDDMVQLLQPEDVQTRMELITPHAQMFMPRAIVINPKAIRDHVLSSAQVTLVKQHVAALHKSPDNHWLLLDSNGVCIAKKTHVIIANAKDSERLCPTLPPLTVIRGQMSWIESNSSSDFALGYGGYAVNDGEKLILGSSFMRDDMDLTLREGEHQSNLELFKQAFPKNAATLPHTHSWQGRVSLRALPRDSMPIVGEVSQMQGIYALTGLGSKGFSFAPLCAELLAAQIFEEALPLPTTLILALSAHRFIKKERIRKPYYTPPQDN</sequence>
<dbReference type="GO" id="GO:0008033">
    <property type="term" value="P:tRNA processing"/>
    <property type="evidence" value="ECO:0007669"/>
    <property type="project" value="UniProtKB-KW"/>
</dbReference>
<evidence type="ECO:0000256" key="6">
    <source>
        <dbReference type="ARBA" id="ARBA00022694"/>
    </source>
</evidence>
<keyword evidence="5" id="KW-0949">S-adenosyl-L-methionine</keyword>
<keyword evidence="8" id="KW-0560">Oxidoreductase</keyword>
<dbReference type="GO" id="GO:0016645">
    <property type="term" value="F:oxidoreductase activity, acting on the CH-NH group of donors"/>
    <property type="evidence" value="ECO:0007669"/>
    <property type="project" value="InterPro"/>
</dbReference>
<dbReference type="GO" id="GO:0032259">
    <property type="term" value="P:methylation"/>
    <property type="evidence" value="ECO:0007669"/>
    <property type="project" value="UniProtKB-KW"/>
</dbReference>
<evidence type="ECO:0000256" key="3">
    <source>
        <dbReference type="ARBA" id="ARBA00022630"/>
    </source>
</evidence>
<dbReference type="PANTHER" id="PTHR13847">
    <property type="entry name" value="SARCOSINE DEHYDROGENASE-RELATED"/>
    <property type="match status" value="1"/>
</dbReference>
<dbReference type="Gene3D" id="3.30.9.10">
    <property type="entry name" value="D-Amino Acid Oxidase, subunit A, domain 2"/>
    <property type="match status" value="1"/>
</dbReference>
<evidence type="ECO:0000256" key="9">
    <source>
        <dbReference type="ARBA" id="ARBA00023268"/>
    </source>
</evidence>
<dbReference type="GO" id="GO:0005737">
    <property type="term" value="C:cytoplasm"/>
    <property type="evidence" value="ECO:0007669"/>
    <property type="project" value="TreeGrafter"/>
</dbReference>
<evidence type="ECO:0000313" key="12">
    <source>
        <dbReference type="Proteomes" id="UP000253940"/>
    </source>
</evidence>
<keyword evidence="12" id="KW-1185">Reference proteome</keyword>
<dbReference type="GO" id="GO:0008168">
    <property type="term" value="F:methyltransferase activity"/>
    <property type="evidence" value="ECO:0007669"/>
    <property type="project" value="UniProtKB-KW"/>
</dbReference>
<evidence type="ECO:0000256" key="2">
    <source>
        <dbReference type="ARBA" id="ARBA00022603"/>
    </source>
</evidence>
<dbReference type="AlphaFoldDB" id="A0A345P3X1"/>
<reference evidence="11 12" key="1">
    <citation type="submission" date="2018-07" db="EMBL/GenBank/DDBJ databases">
        <title>Genome sequencing of Moraxellaceae gen. HYN0046.</title>
        <authorList>
            <person name="Kim M."/>
            <person name="Yi H."/>
        </authorList>
    </citation>
    <scope>NUCLEOTIDE SEQUENCE [LARGE SCALE GENOMIC DNA]</scope>
    <source>
        <strain evidence="11 12">HYN0046</strain>
    </source>
</reference>
<keyword evidence="3" id="KW-0285">Flavoprotein</keyword>
<evidence type="ECO:0000256" key="5">
    <source>
        <dbReference type="ARBA" id="ARBA00022691"/>
    </source>
</evidence>
<gene>
    <name evidence="11" type="ORF">HYN46_03315</name>
</gene>
<dbReference type="InterPro" id="IPR006076">
    <property type="entry name" value="FAD-dep_OxRdtase"/>
</dbReference>
<dbReference type="NCBIfam" id="TIGR03197">
    <property type="entry name" value="MnmC_Cterm"/>
    <property type="match status" value="1"/>
</dbReference>
<proteinExistence type="predicted"/>
<dbReference type="Gene3D" id="3.40.50.150">
    <property type="entry name" value="Vaccinia Virus protein VP39"/>
    <property type="match status" value="1"/>
</dbReference>
<evidence type="ECO:0000259" key="10">
    <source>
        <dbReference type="Pfam" id="PF01266"/>
    </source>
</evidence>
<feature type="domain" description="FAD dependent oxidoreductase" evidence="10">
    <location>
        <begin position="150"/>
        <end position="473"/>
    </location>
</feature>
<dbReference type="KEGG" id="mbah:HYN46_03315"/>
<dbReference type="RefSeq" id="WP_114898090.1">
    <property type="nucleotide sequence ID" value="NZ_CP031222.1"/>
</dbReference>
<evidence type="ECO:0000256" key="8">
    <source>
        <dbReference type="ARBA" id="ARBA00023002"/>
    </source>
</evidence>